<sequence>MYVLVDSHISKPSWGVFELAAGLFWMASAVGLYLASRRIARGATKARDRLVGPKYSSWRFIAERPKLAAVVATMFFSLGAFVIILIAVQWIRWYLNH</sequence>
<evidence type="ECO:0000313" key="3">
    <source>
        <dbReference type="Proteomes" id="UP000660339"/>
    </source>
</evidence>
<gene>
    <name evidence="2" type="ORF">Cme02nite_51410</name>
</gene>
<organism evidence="2 3">
    <name type="scientific">Catellatospora methionotrophica</name>
    <dbReference type="NCBI Taxonomy" id="121620"/>
    <lineage>
        <taxon>Bacteria</taxon>
        <taxon>Bacillati</taxon>
        <taxon>Actinomycetota</taxon>
        <taxon>Actinomycetes</taxon>
        <taxon>Micromonosporales</taxon>
        <taxon>Micromonosporaceae</taxon>
        <taxon>Catellatospora</taxon>
    </lineage>
</organism>
<keyword evidence="3" id="KW-1185">Reference proteome</keyword>
<evidence type="ECO:0000256" key="1">
    <source>
        <dbReference type="SAM" id="Phobius"/>
    </source>
</evidence>
<keyword evidence="1" id="KW-1133">Transmembrane helix</keyword>
<dbReference type="AlphaFoldDB" id="A0A8J3LJH3"/>
<feature type="transmembrane region" description="Helical" evidence="1">
    <location>
        <begin position="67"/>
        <end position="91"/>
    </location>
</feature>
<comment type="caution">
    <text evidence="2">The sequence shown here is derived from an EMBL/GenBank/DDBJ whole genome shotgun (WGS) entry which is preliminary data.</text>
</comment>
<name>A0A8J3LJH3_9ACTN</name>
<feature type="transmembrane region" description="Helical" evidence="1">
    <location>
        <begin position="12"/>
        <end position="35"/>
    </location>
</feature>
<dbReference type="Proteomes" id="UP000660339">
    <property type="component" value="Unassembled WGS sequence"/>
</dbReference>
<proteinExistence type="predicted"/>
<reference evidence="2" key="1">
    <citation type="submission" date="2021-01" db="EMBL/GenBank/DDBJ databases">
        <title>Whole genome shotgun sequence of Catellatospora methionotrophica NBRC 14553.</title>
        <authorList>
            <person name="Komaki H."/>
            <person name="Tamura T."/>
        </authorList>
    </citation>
    <scope>NUCLEOTIDE SEQUENCE</scope>
    <source>
        <strain evidence="2">NBRC 14553</strain>
    </source>
</reference>
<protein>
    <submittedName>
        <fullName evidence="2">Uncharacterized protein</fullName>
    </submittedName>
</protein>
<accession>A0A8J3LJH3</accession>
<dbReference type="EMBL" id="BONJ01000028">
    <property type="protein sequence ID" value="GIG16809.1"/>
    <property type="molecule type" value="Genomic_DNA"/>
</dbReference>
<evidence type="ECO:0000313" key="2">
    <source>
        <dbReference type="EMBL" id="GIG16809.1"/>
    </source>
</evidence>
<keyword evidence="1" id="KW-0472">Membrane</keyword>
<keyword evidence="1" id="KW-0812">Transmembrane</keyword>
<dbReference type="RefSeq" id="WP_166379226.1">
    <property type="nucleotide sequence ID" value="NZ_BAAATT010000005.1"/>
</dbReference>